<evidence type="ECO:0000259" key="6">
    <source>
        <dbReference type="PROSITE" id="PS50089"/>
    </source>
</evidence>
<evidence type="ECO:0000256" key="1">
    <source>
        <dbReference type="ARBA" id="ARBA00022723"/>
    </source>
</evidence>
<sequence>MPNNGSAALLLRLGLAEQLEDHADEMQALRRLICAEGNSEERKYWKACLRKLNSPETLPATLNRHGKRARAASAEGTISETPCCGSSEAASLHNEMKTSRMHDGDDGARGQHQGHIQRERAASAVGPQARSHSAGSAPNRPSSAGLIRPGQSSTIAGVKPCSTVQTGRLCAGGGSVSSREEPPRRADIAEADALAARTAARSAGPLLALWAKPQARAQTQPVQDRVAPDAETRRAPPTPPPLSERASVAARHGDAAPDLRAAQLPRAAAAGMGPAKPENEATSPVRSSTQKKFEEELQCPICMDLLYEPVSIKCGHSFCRSCLLRATEHQRPRCPCCRAVLESNYIPKVNVLLWNLIQNSFSAQIKQHANAKLSKATEALELARRDGALRDRLRAEMLQHRDVLVAANPQYFQTLELELKRPTSEIFRCECLQRFICLRKRVSNLSSTSFGREYVGCPLYSSVDPSRGCRFYTNIV</sequence>
<feature type="compositionally biased region" description="Polar residues" evidence="5">
    <location>
        <begin position="130"/>
        <end position="142"/>
    </location>
</feature>
<feature type="region of interest" description="Disordered" evidence="5">
    <location>
        <begin position="211"/>
        <end position="254"/>
    </location>
</feature>
<dbReference type="SMART" id="SM00184">
    <property type="entry name" value="RING"/>
    <property type="match status" value="1"/>
</dbReference>
<dbReference type="CDD" id="cd16514">
    <property type="entry name" value="RING-HC_LONFs_rpt2"/>
    <property type="match status" value="1"/>
</dbReference>
<proteinExistence type="predicted"/>
<dbReference type="InterPro" id="IPR001841">
    <property type="entry name" value="Znf_RING"/>
</dbReference>
<dbReference type="GO" id="GO:0061630">
    <property type="term" value="F:ubiquitin protein ligase activity"/>
    <property type="evidence" value="ECO:0007669"/>
    <property type="project" value="TreeGrafter"/>
</dbReference>
<dbReference type="GO" id="GO:0008270">
    <property type="term" value="F:zinc ion binding"/>
    <property type="evidence" value="ECO:0007669"/>
    <property type="project" value="UniProtKB-KW"/>
</dbReference>
<dbReference type="PROSITE" id="PS50089">
    <property type="entry name" value="ZF_RING_2"/>
    <property type="match status" value="1"/>
</dbReference>
<feature type="compositionally biased region" description="Basic and acidic residues" evidence="5">
    <location>
        <begin position="94"/>
        <end position="109"/>
    </location>
</feature>
<dbReference type="PROSITE" id="PS00518">
    <property type="entry name" value="ZF_RING_1"/>
    <property type="match status" value="1"/>
</dbReference>
<name>A0A7S4BPA0_CHRCT</name>
<keyword evidence="2 4" id="KW-0863">Zinc-finger</keyword>
<keyword evidence="1" id="KW-0479">Metal-binding</keyword>
<feature type="region of interest" description="Disordered" evidence="5">
    <location>
        <begin position="57"/>
        <end position="151"/>
    </location>
</feature>
<dbReference type="PANTHER" id="PTHR23327">
    <property type="entry name" value="RING FINGER PROTEIN 127"/>
    <property type="match status" value="1"/>
</dbReference>
<protein>
    <recommendedName>
        <fullName evidence="6">RING-type domain-containing protein</fullName>
    </recommendedName>
</protein>
<evidence type="ECO:0000256" key="3">
    <source>
        <dbReference type="ARBA" id="ARBA00022833"/>
    </source>
</evidence>
<feature type="region of interest" description="Disordered" evidence="5">
    <location>
        <begin position="266"/>
        <end position="290"/>
    </location>
</feature>
<evidence type="ECO:0000313" key="7">
    <source>
        <dbReference type="EMBL" id="CAE0772424.1"/>
    </source>
</evidence>
<feature type="compositionally biased region" description="Polar residues" evidence="5">
    <location>
        <begin position="280"/>
        <end position="290"/>
    </location>
</feature>
<organism evidence="7">
    <name type="scientific">Chrysotila carterae</name>
    <name type="common">Marine alga</name>
    <name type="synonym">Syracosphaera carterae</name>
    <dbReference type="NCBI Taxonomy" id="13221"/>
    <lineage>
        <taxon>Eukaryota</taxon>
        <taxon>Haptista</taxon>
        <taxon>Haptophyta</taxon>
        <taxon>Prymnesiophyceae</taxon>
        <taxon>Isochrysidales</taxon>
        <taxon>Isochrysidaceae</taxon>
        <taxon>Chrysotila</taxon>
    </lineage>
</organism>
<dbReference type="PANTHER" id="PTHR23327:SF42">
    <property type="entry name" value="LON PEPTIDASE N-TERMINAL DOMAIN AND RING FINGER PROTEIN C14F5.10C"/>
    <property type="match status" value="1"/>
</dbReference>
<dbReference type="InterPro" id="IPR013083">
    <property type="entry name" value="Znf_RING/FYVE/PHD"/>
</dbReference>
<keyword evidence="3" id="KW-0862">Zinc</keyword>
<gene>
    <name evidence="7" type="ORF">PCAR00345_LOCUS25036</name>
</gene>
<dbReference type="EMBL" id="HBIZ01039283">
    <property type="protein sequence ID" value="CAE0772424.1"/>
    <property type="molecule type" value="Transcribed_RNA"/>
</dbReference>
<dbReference type="AlphaFoldDB" id="A0A7S4BPA0"/>
<dbReference type="InterPro" id="IPR017907">
    <property type="entry name" value="Znf_RING_CS"/>
</dbReference>
<dbReference type="Pfam" id="PF13923">
    <property type="entry name" value="zf-C3HC4_2"/>
    <property type="match status" value="1"/>
</dbReference>
<feature type="domain" description="RING-type" evidence="6">
    <location>
        <begin position="299"/>
        <end position="338"/>
    </location>
</feature>
<reference evidence="7" key="1">
    <citation type="submission" date="2021-01" db="EMBL/GenBank/DDBJ databases">
        <authorList>
            <person name="Corre E."/>
            <person name="Pelletier E."/>
            <person name="Niang G."/>
            <person name="Scheremetjew M."/>
            <person name="Finn R."/>
            <person name="Kale V."/>
            <person name="Holt S."/>
            <person name="Cochrane G."/>
            <person name="Meng A."/>
            <person name="Brown T."/>
            <person name="Cohen L."/>
        </authorList>
    </citation>
    <scope>NUCLEOTIDE SEQUENCE</scope>
    <source>
        <strain evidence="7">CCMP645</strain>
    </source>
</reference>
<evidence type="ECO:0000256" key="4">
    <source>
        <dbReference type="PROSITE-ProRule" id="PRU00175"/>
    </source>
</evidence>
<accession>A0A7S4BPA0</accession>
<evidence type="ECO:0000256" key="2">
    <source>
        <dbReference type="ARBA" id="ARBA00022771"/>
    </source>
</evidence>
<dbReference type="SUPFAM" id="SSF57850">
    <property type="entry name" value="RING/U-box"/>
    <property type="match status" value="1"/>
</dbReference>
<evidence type="ECO:0000256" key="5">
    <source>
        <dbReference type="SAM" id="MobiDB-lite"/>
    </source>
</evidence>
<dbReference type="Gene3D" id="3.30.40.10">
    <property type="entry name" value="Zinc/RING finger domain, C3HC4 (zinc finger)"/>
    <property type="match status" value="1"/>
</dbReference>